<proteinExistence type="predicted"/>
<dbReference type="RefSeq" id="WP_262994839.1">
    <property type="nucleotide sequence ID" value="NZ_JAOTJC010000008.1"/>
</dbReference>
<dbReference type="InterPro" id="IPR029068">
    <property type="entry name" value="Glyas_Bleomycin-R_OHBP_Dase"/>
</dbReference>
<dbReference type="Gene3D" id="3.10.180.10">
    <property type="entry name" value="2,3-Dihydroxybiphenyl 1,2-Dioxygenase, domain 1"/>
    <property type="match status" value="1"/>
</dbReference>
<dbReference type="EMBL" id="JAOTJC010000008">
    <property type="protein sequence ID" value="MCU7555324.1"/>
    <property type="molecule type" value="Genomic_DNA"/>
</dbReference>
<dbReference type="SUPFAM" id="SSF54593">
    <property type="entry name" value="Glyoxalase/Bleomycin resistance protein/Dihydroxybiphenyl dioxygenase"/>
    <property type="match status" value="1"/>
</dbReference>
<evidence type="ECO:0000313" key="3">
    <source>
        <dbReference type="Proteomes" id="UP001209257"/>
    </source>
</evidence>
<dbReference type="Proteomes" id="UP001209257">
    <property type="component" value="Unassembled WGS sequence"/>
</dbReference>
<dbReference type="InterPro" id="IPR037523">
    <property type="entry name" value="VOC_core"/>
</dbReference>
<dbReference type="PROSITE" id="PS51819">
    <property type="entry name" value="VOC"/>
    <property type="match status" value="1"/>
</dbReference>
<gene>
    <name evidence="2" type="ORF">OCL06_12060</name>
</gene>
<reference evidence="3" key="1">
    <citation type="submission" date="2023-07" db="EMBL/GenBank/DDBJ databases">
        <title>Study on multiphase classification of strain Alteromonas salexigens isolated from the Yellow Sea.</title>
        <authorList>
            <person name="Sun L."/>
        </authorList>
    </citation>
    <scope>NUCLEOTIDE SEQUENCE [LARGE SCALE GENOMIC DNA]</scope>
    <source>
        <strain evidence="3">ASW11-19</strain>
    </source>
</reference>
<feature type="domain" description="VOC" evidence="1">
    <location>
        <begin position="2"/>
        <end position="114"/>
    </location>
</feature>
<keyword evidence="3" id="KW-1185">Reference proteome</keyword>
<evidence type="ECO:0000313" key="2">
    <source>
        <dbReference type="EMBL" id="MCU7555324.1"/>
    </source>
</evidence>
<protein>
    <submittedName>
        <fullName evidence="2">Hydroxylase</fullName>
    </submittedName>
</protein>
<accession>A0ABT2VQH2</accession>
<organism evidence="2 3">
    <name type="scientific">Alteromonas salexigens</name>
    <dbReference type="NCBI Taxonomy" id="2982530"/>
    <lineage>
        <taxon>Bacteria</taxon>
        <taxon>Pseudomonadati</taxon>
        <taxon>Pseudomonadota</taxon>
        <taxon>Gammaproteobacteria</taxon>
        <taxon>Alteromonadales</taxon>
        <taxon>Alteromonadaceae</taxon>
        <taxon>Alteromonas/Salinimonas group</taxon>
        <taxon>Alteromonas</taxon>
    </lineage>
</organism>
<name>A0ABT2VQH2_9ALTE</name>
<evidence type="ECO:0000259" key="1">
    <source>
        <dbReference type="PROSITE" id="PS51819"/>
    </source>
</evidence>
<comment type="caution">
    <text evidence="2">The sequence shown here is derived from an EMBL/GenBank/DDBJ whole genome shotgun (WGS) entry which is preliminary data.</text>
</comment>
<sequence length="115" mass="12568">MELHYLEIVSTDVEKACRNYEQLHGVTLSKPDEVLGGARTCEVAGGYMLGIRAPLHTDEQPVVRPYWRVTDIEQAVADLQSHGATLALPPTELPGKGHIAIYLLGGNEHGVWQPA</sequence>